<comment type="caution">
    <text evidence="1">The sequence shown here is derived from an EMBL/GenBank/DDBJ whole genome shotgun (WGS) entry which is preliminary data.</text>
</comment>
<organism evidence="1 2">
    <name type="scientific">Trichonephila clavipes</name>
    <name type="common">Golden silk orbweaver</name>
    <name type="synonym">Nephila clavipes</name>
    <dbReference type="NCBI Taxonomy" id="2585209"/>
    <lineage>
        <taxon>Eukaryota</taxon>
        <taxon>Metazoa</taxon>
        <taxon>Ecdysozoa</taxon>
        <taxon>Arthropoda</taxon>
        <taxon>Chelicerata</taxon>
        <taxon>Arachnida</taxon>
        <taxon>Araneae</taxon>
        <taxon>Araneomorphae</taxon>
        <taxon>Entelegynae</taxon>
        <taxon>Araneoidea</taxon>
        <taxon>Nephilidae</taxon>
        <taxon>Trichonephila</taxon>
    </lineage>
</organism>
<gene>
    <name evidence="1" type="primary">X975_20930</name>
    <name evidence="1" type="ORF">TNCV_980071</name>
</gene>
<sequence>MCEMLSDTITSSGIHLTTLKQMLLEEWAFLPQELLDNFVLSIARRCEETIGGRSRAVNHGNSHMSEYFMTDSLLKSWKQFQNDGTVVRRSGQGRKRMTTASEDRYLALTARRNRKATARQLSSWDCSRHWSCCITANNIQKA</sequence>
<name>A0A8X6RW87_TRICX</name>
<proteinExistence type="predicted"/>
<reference evidence="1" key="1">
    <citation type="submission" date="2020-08" db="EMBL/GenBank/DDBJ databases">
        <title>Multicomponent nature underlies the extraordinary mechanical properties of spider dragline silk.</title>
        <authorList>
            <person name="Kono N."/>
            <person name="Nakamura H."/>
            <person name="Mori M."/>
            <person name="Yoshida Y."/>
            <person name="Ohtoshi R."/>
            <person name="Malay A.D."/>
            <person name="Moran D.A.P."/>
            <person name="Tomita M."/>
            <person name="Numata K."/>
            <person name="Arakawa K."/>
        </authorList>
    </citation>
    <scope>NUCLEOTIDE SEQUENCE</scope>
</reference>
<dbReference type="Proteomes" id="UP000887159">
    <property type="component" value="Unassembled WGS sequence"/>
</dbReference>
<dbReference type="AlphaFoldDB" id="A0A8X6RW87"/>
<protein>
    <submittedName>
        <fullName evidence="1">Transposable element Tcb2 transposase</fullName>
    </submittedName>
</protein>
<dbReference type="EMBL" id="BMAU01021234">
    <property type="protein sequence ID" value="GFY03002.1"/>
    <property type="molecule type" value="Genomic_DNA"/>
</dbReference>
<accession>A0A8X6RW87</accession>
<evidence type="ECO:0000313" key="2">
    <source>
        <dbReference type="Proteomes" id="UP000887159"/>
    </source>
</evidence>
<evidence type="ECO:0000313" key="1">
    <source>
        <dbReference type="EMBL" id="GFY03002.1"/>
    </source>
</evidence>
<keyword evidence="2" id="KW-1185">Reference proteome</keyword>